<feature type="transmembrane region" description="Helical" evidence="1">
    <location>
        <begin position="6"/>
        <end position="27"/>
    </location>
</feature>
<dbReference type="InterPro" id="IPR000620">
    <property type="entry name" value="EamA_dom"/>
</dbReference>
<feature type="transmembrane region" description="Helical" evidence="1">
    <location>
        <begin position="124"/>
        <end position="142"/>
    </location>
</feature>
<evidence type="ECO:0000259" key="2">
    <source>
        <dbReference type="Pfam" id="PF00892"/>
    </source>
</evidence>
<proteinExistence type="predicted"/>
<dbReference type="RefSeq" id="WP_229688810.1">
    <property type="nucleotide sequence ID" value="NZ_BMJC01000001.1"/>
</dbReference>
<organism evidence="3 4">
    <name type="scientific">Puia dinghuensis</name>
    <dbReference type="NCBI Taxonomy" id="1792502"/>
    <lineage>
        <taxon>Bacteria</taxon>
        <taxon>Pseudomonadati</taxon>
        <taxon>Bacteroidota</taxon>
        <taxon>Chitinophagia</taxon>
        <taxon>Chitinophagales</taxon>
        <taxon>Chitinophagaceae</taxon>
        <taxon>Puia</taxon>
    </lineage>
</organism>
<evidence type="ECO:0000313" key="3">
    <source>
        <dbReference type="EMBL" id="GGA92176.1"/>
    </source>
</evidence>
<dbReference type="SUPFAM" id="SSF103481">
    <property type="entry name" value="Multidrug resistance efflux transporter EmrE"/>
    <property type="match status" value="1"/>
</dbReference>
<dbReference type="PANTHER" id="PTHR22911:SF137">
    <property type="entry name" value="SOLUTE CARRIER FAMILY 35 MEMBER G2-RELATED"/>
    <property type="match status" value="1"/>
</dbReference>
<keyword evidence="1" id="KW-0812">Transmembrane</keyword>
<feature type="transmembrane region" description="Helical" evidence="1">
    <location>
        <begin position="39"/>
        <end position="58"/>
    </location>
</feature>
<dbReference type="InterPro" id="IPR037185">
    <property type="entry name" value="EmrE-like"/>
</dbReference>
<dbReference type="Gene3D" id="1.10.3730.20">
    <property type="match status" value="1"/>
</dbReference>
<keyword evidence="1" id="KW-1133">Transmembrane helix</keyword>
<gene>
    <name evidence="3" type="ORF">GCM10011511_14450</name>
</gene>
<dbReference type="AlphaFoldDB" id="A0A8J2XS36"/>
<evidence type="ECO:0000313" key="4">
    <source>
        <dbReference type="Proteomes" id="UP000607559"/>
    </source>
</evidence>
<accession>A0A8J2XS36</accession>
<dbReference type="PANTHER" id="PTHR22911">
    <property type="entry name" value="ACYL-MALONYL CONDENSING ENZYME-RELATED"/>
    <property type="match status" value="1"/>
</dbReference>
<dbReference type="Proteomes" id="UP000607559">
    <property type="component" value="Unassembled WGS sequence"/>
</dbReference>
<name>A0A8J2XS36_9BACT</name>
<reference evidence="3" key="2">
    <citation type="submission" date="2020-09" db="EMBL/GenBank/DDBJ databases">
        <authorList>
            <person name="Sun Q."/>
            <person name="Zhou Y."/>
        </authorList>
    </citation>
    <scope>NUCLEOTIDE SEQUENCE</scope>
    <source>
        <strain evidence="3">CGMCC 1.15448</strain>
    </source>
</reference>
<dbReference type="GO" id="GO:0016020">
    <property type="term" value="C:membrane"/>
    <property type="evidence" value="ECO:0007669"/>
    <property type="project" value="InterPro"/>
</dbReference>
<protein>
    <submittedName>
        <fullName evidence="3">Membrane protein</fullName>
    </submittedName>
</protein>
<evidence type="ECO:0000256" key="1">
    <source>
        <dbReference type="SAM" id="Phobius"/>
    </source>
</evidence>
<comment type="caution">
    <text evidence="3">The sequence shown here is derived from an EMBL/GenBank/DDBJ whole genome shotgun (WGS) entry which is preliminary data.</text>
</comment>
<feature type="domain" description="EamA" evidence="2">
    <location>
        <begin position="6"/>
        <end position="141"/>
    </location>
</feature>
<feature type="transmembrane region" description="Helical" evidence="1">
    <location>
        <begin position="70"/>
        <end position="89"/>
    </location>
</feature>
<dbReference type="Pfam" id="PF00892">
    <property type="entry name" value="EamA"/>
    <property type="match status" value="1"/>
</dbReference>
<sequence length="143" mass="15635">MSSVPLWLIYALLSAIFAALTAIFAKAGLKDVNADLATAIRTAVILLITWGIVLFRGGVEGVRGLSRNNWLFLVLSAVATGLSWLFYYRALQIGRVQEVSIIDKGSILFTIFLSYFFLGEPLTPRVLTAAALIFGGLLVLIWK</sequence>
<reference evidence="3" key="1">
    <citation type="journal article" date="2014" name="Int. J. Syst. Evol. Microbiol.">
        <title>Complete genome sequence of Corynebacterium casei LMG S-19264T (=DSM 44701T), isolated from a smear-ripened cheese.</title>
        <authorList>
            <consortium name="US DOE Joint Genome Institute (JGI-PGF)"/>
            <person name="Walter F."/>
            <person name="Albersmeier A."/>
            <person name="Kalinowski J."/>
            <person name="Ruckert C."/>
        </authorList>
    </citation>
    <scope>NUCLEOTIDE SEQUENCE</scope>
    <source>
        <strain evidence="3">CGMCC 1.15448</strain>
    </source>
</reference>
<keyword evidence="1" id="KW-0472">Membrane</keyword>
<feature type="transmembrane region" description="Helical" evidence="1">
    <location>
        <begin position="101"/>
        <end position="118"/>
    </location>
</feature>
<keyword evidence="4" id="KW-1185">Reference proteome</keyword>
<dbReference type="EMBL" id="BMJC01000001">
    <property type="protein sequence ID" value="GGA92176.1"/>
    <property type="molecule type" value="Genomic_DNA"/>
</dbReference>